<evidence type="ECO:0000313" key="7">
    <source>
        <dbReference type="Proteomes" id="UP000287239"/>
    </source>
</evidence>
<dbReference type="PROSITE" id="PS51186">
    <property type="entry name" value="GNAT"/>
    <property type="match status" value="1"/>
</dbReference>
<comment type="caution">
    <text evidence="6">The sequence shown here is derived from an EMBL/GenBank/DDBJ whole genome shotgun (WGS) entry which is preliminary data.</text>
</comment>
<dbReference type="NCBIfam" id="TIGR01575">
    <property type="entry name" value="rimI"/>
    <property type="match status" value="1"/>
</dbReference>
<sequence length="169" mass="19473">MTKQLIYLTSEKKVGEETFLFREVRYTDIRQLIAIEKDAYEGDVPWGKTAFLSELNGPQPVLYLIVEHEGQAVAFIGVRFEQEDGHITNVAVLHEYQGRGLATILLEEVIEAAKRSEYASLSLEVRISNMDAQRLYRKLGFVSRTVKKNYYLSNGEDALDMLYVFEERK</sequence>
<dbReference type="Proteomes" id="UP000287239">
    <property type="component" value="Unassembled WGS sequence"/>
</dbReference>
<gene>
    <name evidence="6" type="ORF">CBF35_13450</name>
</gene>
<feature type="domain" description="N-acetyltransferase" evidence="5">
    <location>
        <begin position="19"/>
        <end position="166"/>
    </location>
</feature>
<protein>
    <submittedName>
        <fullName evidence="6">Ribosomal-protein-alanine N-acetyltransferase</fullName>
    </submittedName>
</protein>
<evidence type="ECO:0000256" key="4">
    <source>
        <dbReference type="ARBA" id="ARBA00023315"/>
    </source>
</evidence>
<dbReference type="CDD" id="cd04301">
    <property type="entry name" value="NAT_SF"/>
    <property type="match status" value="1"/>
</dbReference>
<dbReference type="EMBL" id="NGJU01000024">
    <property type="protein sequence ID" value="RST92182.1"/>
    <property type="molecule type" value="Genomic_DNA"/>
</dbReference>
<keyword evidence="7" id="KW-1185">Reference proteome</keyword>
<evidence type="ECO:0000256" key="3">
    <source>
        <dbReference type="ARBA" id="ARBA00022679"/>
    </source>
</evidence>
<accession>A0A429ZEP9</accession>
<dbReference type="Pfam" id="PF00583">
    <property type="entry name" value="Acetyltransf_1"/>
    <property type="match status" value="1"/>
</dbReference>
<name>A0A429ZEP9_9ENTE</name>
<evidence type="ECO:0000256" key="2">
    <source>
        <dbReference type="ARBA" id="ARBA00022490"/>
    </source>
</evidence>
<proteinExistence type="inferred from homology"/>
<dbReference type="PANTHER" id="PTHR43420">
    <property type="entry name" value="ACETYLTRANSFERASE"/>
    <property type="match status" value="1"/>
</dbReference>
<dbReference type="InterPro" id="IPR050680">
    <property type="entry name" value="YpeA/RimI_acetyltransf"/>
</dbReference>
<comment type="similarity">
    <text evidence="1">Belongs to the acetyltransferase family. RimI subfamily.</text>
</comment>
<dbReference type="PANTHER" id="PTHR43420:SF44">
    <property type="entry name" value="ACETYLTRANSFERASE YPEA"/>
    <property type="match status" value="1"/>
</dbReference>
<keyword evidence="3 6" id="KW-0808">Transferase</keyword>
<dbReference type="OrthoDB" id="9794566at2"/>
<evidence type="ECO:0000256" key="1">
    <source>
        <dbReference type="ARBA" id="ARBA00005395"/>
    </source>
</evidence>
<dbReference type="InterPro" id="IPR000182">
    <property type="entry name" value="GNAT_dom"/>
</dbReference>
<reference evidence="6 7" key="1">
    <citation type="submission" date="2017-05" db="EMBL/GenBank/DDBJ databases">
        <title>Vagococcus spp. assemblies.</title>
        <authorList>
            <person name="Gulvik C.A."/>
        </authorList>
    </citation>
    <scope>NUCLEOTIDE SEQUENCE [LARGE SCALE GENOMIC DNA]</scope>
    <source>
        <strain evidence="6 7">NCFB 2777</strain>
    </source>
</reference>
<organism evidence="6 7">
    <name type="scientific">Vagococcus salmoninarum</name>
    <dbReference type="NCBI Taxonomy" id="2739"/>
    <lineage>
        <taxon>Bacteria</taxon>
        <taxon>Bacillati</taxon>
        <taxon>Bacillota</taxon>
        <taxon>Bacilli</taxon>
        <taxon>Lactobacillales</taxon>
        <taxon>Enterococcaceae</taxon>
        <taxon>Vagococcus</taxon>
    </lineage>
</organism>
<evidence type="ECO:0000313" key="6">
    <source>
        <dbReference type="EMBL" id="RST92182.1"/>
    </source>
</evidence>
<dbReference type="Gene3D" id="3.40.630.30">
    <property type="match status" value="1"/>
</dbReference>
<dbReference type="InterPro" id="IPR016181">
    <property type="entry name" value="Acyl_CoA_acyltransferase"/>
</dbReference>
<dbReference type="AlphaFoldDB" id="A0A429ZEP9"/>
<keyword evidence="2" id="KW-0963">Cytoplasm</keyword>
<keyword evidence="4" id="KW-0012">Acyltransferase</keyword>
<dbReference type="SUPFAM" id="SSF55729">
    <property type="entry name" value="Acyl-CoA N-acyltransferases (Nat)"/>
    <property type="match status" value="1"/>
</dbReference>
<evidence type="ECO:0000259" key="5">
    <source>
        <dbReference type="PROSITE" id="PS51186"/>
    </source>
</evidence>
<dbReference type="GO" id="GO:0008080">
    <property type="term" value="F:N-acetyltransferase activity"/>
    <property type="evidence" value="ECO:0007669"/>
    <property type="project" value="InterPro"/>
</dbReference>
<dbReference type="InterPro" id="IPR006464">
    <property type="entry name" value="AcTrfase_RimI/Ard1"/>
</dbReference>